<protein>
    <recommendedName>
        <fullName evidence="3">Reverse transcriptase domain-containing protein</fullName>
    </recommendedName>
</protein>
<evidence type="ECO:0008006" key="3">
    <source>
        <dbReference type="Google" id="ProtNLM"/>
    </source>
</evidence>
<dbReference type="Proteomes" id="UP000288805">
    <property type="component" value="Unassembled WGS sequence"/>
</dbReference>
<reference evidence="1 2" key="1">
    <citation type="journal article" date="2018" name="PLoS Genet.">
        <title>Population sequencing reveals clonal diversity and ancestral inbreeding in the grapevine cultivar Chardonnay.</title>
        <authorList>
            <person name="Roach M.J."/>
            <person name="Johnson D.L."/>
            <person name="Bohlmann J."/>
            <person name="van Vuuren H.J."/>
            <person name="Jones S.J."/>
            <person name="Pretorius I.S."/>
            <person name="Schmidt S.A."/>
            <person name="Borneman A.R."/>
        </authorList>
    </citation>
    <scope>NUCLEOTIDE SEQUENCE [LARGE SCALE GENOMIC DNA]</scope>
    <source>
        <strain evidence="2">cv. Chardonnay</strain>
        <tissue evidence="1">Leaf</tissue>
    </source>
</reference>
<dbReference type="AlphaFoldDB" id="A0A438H817"/>
<dbReference type="PANTHER" id="PTHR33710:SF71">
    <property type="entry name" value="ENDONUCLEASE_EXONUCLEASE_PHOSPHATASE DOMAIN-CONTAINING PROTEIN"/>
    <property type="match status" value="1"/>
</dbReference>
<organism evidence="1 2">
    <name type="scientific">Vitis vinifera</name>
    <name type="common">Grape</name>
    <dbReference type="NCBI Taxonomy" id="29760"/>
    <lineage>
        <taxon>Eukaryota</taxon>
        <taxon>Viridiplantae</taxon>
        <taxon>Streptophyta</taxon>
        <taxon>Embryophyta</taxon>
        <taxon>Tracheophyta</taxon>
        <taxon>Spermatophyta</taxon>
        <taxon>Magnoliopsida</taxon>
        <taxon>eudicotyledons</taxon>
        <taxon>Gunneridae</taxon>
        <taxon>Pentapetalae</taxon>
        <taxon>rosids</taxon>
        <taxon>Vitales</taxon>
        <taxon>Vitaceae</taxon>
        <taxon>Viteae</taxon>
        <taxon>Vitis</taxon>
    </lineage>
</organism>
<dbReference type="EMBL" id="QGNW01000263">
    <property type="protein sequence ID" value="RVW80658.1"/>
    <property type="molecule type" value="Genomic_DNA"/>
</dbReference>
<gene>
    <name evidence="1" type="ORF">CK203_044358</name>
</gene>
<evidence type="ECO:0000313" key="2">
    <source>
        <dbReference type="Proteomes" id="UP000288805"/>
    </source>
</evidence>
<evidence type="ECO:0000313" key="1">
    <source>
        <dbReference type="EMBL" id="RVW80658.1"/>
    </source>
</evidence>
<comment type="caution">
    <text evidence="1">The sequence shown here is derived from an EMBL/GenBank/DDBJ whole genome shotgun (WGS) entry which is preliminary data.</text>
</comment>
<proteinExistence type="predicted"/>
<accession>A0A438H817</accession>
<name>A0A438H817_VITVI</name>
<dbReference type="PANTHER" id="PTHR33710">
    <property type="entry name" value="BNAC02G09200D PROTEIN"/>
    <property type="match status" value="1"/>
</dbReference>
<sequence>MRGGTAGLVGRCSVLPRPVSDHFPILLNGGGLRRGPSPFRFENMWLKVEGFKDLLKLWWEGDNFCGSSSFILAAKLKALKSKLKEWNKDVFGKVEARKDLALNQFKTLETLDALALEVLFTEEEVYGALLGCSGNKAPGPDSFSMGSGGGFLSGWRVKGRSKKGVQISHLLFADDTLVFCQASQDQLTYLSWLLMWFEAVSGLRINLEKSELILVGRVENIDDLAMDFG</sequence>